<reference evidence="2" key="2">
    <citation type="submission" date="2024-07" db="EMBL/GenBank/DDBJ databases">
        <title>Streptomyces haneummycinica sp. nov., a new antibiotic-producing actinobacterium isolated from marine sediment.</title>
        <authorList>
            <person name="Uemura M."/>
            <person name="Hamada M."/>
            <person name="Hirano S."/>
            <person name="Kobayashi K."/>
            <person name="Ohshiro T."/>
            <person name="Kobayashi T."/>
            <person name="Terahara T."/>
        </authorList>
    </citation>
    <scope>NUCLEOTIDE SEQUENCE</scope>
    <source>
        <strain evidence="2">KM77-8</strain>
    </source>
</reference>
<dbReference type="EMBL" id="AP035768">
    <property type="protein sequence ID" value="BFO19049.1"/>
    <property type="molecule type" value="Genomic_DNA"/>
</dbReference>
<name>A0AAT9HND3_9ACTN</name>
<organism evidence="2">
    <name type="scientific">Streptomyces haneummycinicus</name>
    <dbReference type="NCBI Taxonomy" id="3074435"/>
    <lineage>
        <taxon>Bacteria</taxon>
        <taxon>Bacillati</taxon>
        <taxon>Actinomycetota</taxon>
        <taxon>Actinomycetes</taxon>
        <taxon>Kitasatosporales</taxon>
        <taxon>Streptomycetaceae</taxon>
        <taxon>Streptomyces</taxon>
    </lineage>
</organism>
<protein>
    <submittedName>
        <fullName evidence="2">Uncharacterized protein</fullName>
    </submittedName>
</protein>
<evidence type="ECO:0000313" key="2">
    <source>
        <dbReference type="EMBL" id="BFO19049.1"/>
    </source>
</evidence>
<feature type="compositionally biased region" description="Low complexity" evidence="1">
    <location>
        <begin position="25"/>
        <end position="43"/>
    </location>
</feature>
<feature type="compositionally biased region" description="Basic residues" evidence="1">
    <location>
        <begin position="49"/>
        <end position="69"/>
    </location>
</feature>
<gene>
    <name evidence="2" type="ORF">SHKM778_54370</name>
</gene>
<proteinExistence type="predicted"/>
<evidence type="ECO:0000256" key="1">
    <source>
        <dbReference type="SAM" id="MobiDB-lite"/>
    </source>
</evidence>
<accession>A0AAT9HND3</accession>
<feature type="compositionally biased region" description="Basic and acidic residues" evidence="1">
    <location>
        <begin position="77"/>
        <end position="94"/>
    </location>
</feature>
<feature type="region of interest" description="Disordered" evidence="1">
    <location>
        <begin position="1"/>
        <end position="94"/>
    </location>
</feature>
<reference evidence="2" key="1">
    <citation type="submission" date="2024-06" db="EMBL/GenBank/DDBJ databases">
        <authorList>
            <consortium name="consrtm"/>
            <person name="Uemura M."/>
            <person name="Terahara T."/>
        </authorList>
    </citation>
    <scope>NUCLEOTIDE SEQUENCE</scope>
    <source>
        <strain evidence="2">KM77-8</strain>
    </source>
</reference>
<dbReference type="AlphaFoldDB" id="A0AAT9HND3"/>
<sequence length="94" mass="10054">MRGHPQQRFVPYGRPAARGVRRRAVAGQGPQAVLGGLERAAGRLGAGGRRGRGRRRTVPGARRERRGHPGRAQGDGAGEKRPPPGEEVILLHDS</sequence>